<gene>
    <name evidence="2" type="ORF">GALL_353890</name>
</gene>
<dbReference type="EMBL" id="MLJW01000764">
    <property type="protein sequence ID" value="OIQ82812.1"/>
    <property type="molecule type" value="Genomic_DNA"/>
</dbReference>
<dbReference type="AlphaFoldDB" id="A0A1J5QSG5"/>
<feature type="region of interest" description="Disordered" evidence="1">
    <location>
        <begin position="1"/>
        <end position="37"/>
    </location>
</feature>
<feature type="compositionally biased region" description="Basic and acidic residues" evidence="1">
    <location>
        <begin position="1"/>
        <end position="28"/>
    </location>
</feature>
<evidence type="ECO:0000313" key="2">
    <source>
        <dbReference type="EMBL" id="OIQ82812.1"/>
    </source>
</evidence>
<name>A0A1J5QSG5_9ZZZZ</name>
<protein>
    <submittedName>
        <fullName evidence="2">Uncharacterized protein</fullName>
    </submittedName>
</protein>
<reference evidence="2" key="1">
    <citation type="submission" date="2016-10" db="EMBL/GenBank/DDBJ databases">
        <title>Sequence of Gallionella enrichment culture.</title>
        <authorList>
            <person name="Poehlein A."/>
            <person name="Muehling M."/>
            <person name="Daniel R."/>
        </authorList>
    </citation>
    <scope>NUCLEOTIDE SEQUENCE</scope>
</reference>
<comment type="caution">
    <text evidence="2">The sequence shown here is derived from an EMBL/GenBank/DDBJ whole genome shotgun (WGS) entry which is preliminary data.</text>
</comment>
<sequence length="126" mass="13612">MASEQVAERVAQHLGERLRDPGRERDPQRVPQPPCVLDRRPVLGRPCPDGVRRSACGDPDPDGASCRCEVLEPVDDAVPHVVPGALRDLGDSQRAVATDKVGDPLEIARLPLAGQRTELTLGAFHD</sequence>
<accession>A0A1J5QSG5</accession>
<evidence type="ECO:0000256" key="1">
    <source>
        <dbReference type="SAM" id="MobiDB-lite"/>
    </source>
</evidence>
<organism evidence="2">
    <name type="scientific">mine drainage metagenome</name>
    <dbReference type="NCBI Taxonomy" id="410659"/>
    <lineage>
        <taxon>unclassified sequences</taxon>
        <taxon>metagenomes</taxon>
        <taxon>ecological metagenomes</taxon>
    </lineage>
</organism>
<proteinExistence type="predicted"/>